<evidence type="ECO:0000256" key="2">
    <source>
        <dbReference type="SAM" id="SignalP"/>
    </source>
</evidence>
<evidence type="ECO:0000313" key="3">
    <source>
        <dbReference type="EMBL" id="KAK0715317.1"/>
    </source>
</evidence>
<keyword evidence="2" id="KW-0732">Signal</keyword>
<evidence type="ECO:0000256" key="1">
    <source>
        <dbReference type="SAM" id="Phobius"/>
    </source>
</evidence>
<accession>A0AA40AG91</accession>
<protein>
    <submittedName>
        <fullName evidence="3">Uncharacterized protein</fullName>
    </submittedName>
</protein>
<feature type="chain" id="PRO_5041215237" evidence="2">
    <location>
        <begin position="27"/>
        <end position="81"/>
    </location>
</feature>
<organism evidence="3 4">
    <name type="scientific">Lasiosphaeris hirsuta</name>
    <dbReference type="NCBI Taxonomy" id="260670"/>
    <lineage>
        <taxon>Eukaryota</taxon>
        <taxon>Fungi</taxon>
        <taxon>Dikarya</taxon>
        <taxon>Ascomycota</taxon>
        <taxon>Pezizomycotina</taxon>
        <taxon>Sordariomycetes</taxon>
        <taxon>Sordariomycetidae</taxon>
        <taxon>Sordariales</taxon>
        <taxon>Lasiosphaeriaceae</taxon>
        <taxon>Lasiosphaeris</taxon>
    </lineage>
</organism>
<name>A0AA40AG91_9PEZI</name>
<evidence type="ECO:0000313" key="4">
    <source>
        <dbReference type="Proteomes" id="UP001172102"/>
    </source>
</evidence>
<sequence length="81" mass="9016">MAMRTVALLTIFFLPATLFWRSPCSAGDAMAAADMLGPHFWVYWAATLPLTGAVLAAWNLWTSAVMKRQQRENAVAREKES</sequence>
<feature type="signal peptide" evidence="2">
    <location>
        <begin position="1"/>
        <end position="26"/>
    </location>
</feature>
<keyword evidence="1" id="KW-1133">Transmembrane helix</keyword>
<reference evidence="3" key="1">
    <citation type="submission" date="2023-06" db="EMBL/GenBank/DDBJ databases">
        <title>Genome-scale phylogeny and comparative genomics of the fungal order Sordariales.</title>
        <authorList>
            <consortium name="Lawrence Berkeley National Laboratory"/>
            <person name="Hensen N."/>
            <person name="Bonometti L."/>
            <person name="Westerberg I."/>
            <person name="Brannstrom I.O."/>
            <person name="Guillou S."/>
            <person name="Cros-Aarteil S."/>
            <person name="Calhoun S."/>
            <person name="Haridas S."/>
            <person name="Kuo A."/>
            <person name="Mondo S."/>
            <person name="Pangilinan J."/>
            <person name="Riley R."/>
            <person name="Labutti K."/>
            <person name="Andreopoulos B."/>
            <person name="Lipzen A."/>
            <person name="Chen C."/>
            <person name="Yanf M."/>
            <person name="Daum C."/>
            <person name="Ng V."/>
            <person name="Clum A."/>
            <person name="Steindorff A."/>
            <person name="Ohm R."/>
            <person name="Martin F."/>
            <person name="Silar P."/>
            <person name="Natvig D."/>
            <person name="Lalanne C."/>
            <person name="Gautier V."/>
            <person name="Ament-Velasquez S.L."/>
            <person name="Kruys A."/>
            <person name="Hutchinson M.I."/>
            <person name="Powell A.J."/>
            <person name="Barry K."/>
            <person name="Miller A.N."/>
            <person name="Grigoriev I.V."/>
            <person name="Debuchy R."/>
            <person name="Gladieux P."/>
            <person name="Thoren M.H."/>
            <person name="Johannesson H."/>
        </authorList>
    </citation>
    <scope>NUCLEOTIDE SEQUENCE</scope>
    <source>
        <strain evidence="3">SMH4607-1</strain>
    </source>
</reference>
<dbReference type="Proteomes" id="UP001172102">
    <property type="component" value="Unassembled WGS sequence"/>
</dbReference>
<comment type="caution">
    <text evidence="3">The sequence shown here is derived from an EMBL/GenBank/DDBJ whole genome shotgun (WGS) entry which is preliminary data.</text>
</comment>
<dbReference type="EMBL" id="JAUKUA010000004">
    <property type="protein sequence ID" value="KAK0715317.1"/>
    <property type="molecule type" value="Genomic_DNA"/>
</dbReference>
<keyword evidence="4" id="KW-1185">Reference proteome</keyword>
<keyword evidence="1" id="KW-0472">Membrane</keyword>
<dbReference type="AlphaFoldDB" id="A0AA40AG91"/>
<gene>
    <name evidence="3" type="ORF">B0H67DRAFT_645085</name>
</gene>
<feature type="transmembrane region" description="Helical" evidence="1">
    <location>
        <begin position="41"/>
        <end position="61"/>
    </location>
</feature>
<keyword evidence="1" id="KW-0812">Transmembrane</keyword>
<proteinExistence type="predicted"/>